<sequence length="94" mass="11017">MSDEPLTAHLSEHHRTTLYHLEQHPTSHNLEWHDILSLLEEIADVTAGHDGTFRVRLGQSELFLTRPRHKDVDEQMVLDVRRLLRENGIFTTKK</sequence>
<name>A0A2K9DHW0_9MICO</name>
<dbReference type="EMBL" id="CP025299">
    <property type="protein sequence ID" value="AUG29067.1"/>
    <property type="molecule type" value="Genomic_DNA"/>
</dbReference>
<evidence type="ECO:0000313" key="2">
    <source>
        <dbReference type="Proteomes" id="UP000233276"/>
    </source>
</evidence>
<protein>
    <recommendedName>
        <fullName evidence="3">Type II toxin-antitoxin system HicA family toxin</fullName>
    </recommendedName>
</protein>
<evidence type="ECO:0000313" key="1">
    <source>
        <dbReference type="EMBL" id="AUG29067.1"/>
    </source>
</evidence>
<reference evidence="1 2" key="1">
    <citation type="submission" date="2017-12" db="EMBL/GenBank/DDBJ databases">
        <title>Isolation and characterization of estrogens degradatiion strain Microbacterium hominis SJTG1.</title>
        <authorList>
            <person name="Xiong W."/>
            <person name="Yin C."/>
            <person name="Zheng D."/>
            <person name="Liang R."/>
        </authorList>
    </citation>
    <scope>NUCLEOTIDE SEQUENCE [LARGE SCALE GENOMIC DNA]</scope>
    <source>
        <strain evidence="1 2">SJTG1</strain>
    </source>
</reference>
<organism evidence="1 2">
    <name type="scientific">Microbacterium hominis</name>
    <dbReference type="NCBI Taxonomy" id="162426"/>
    <lineage>
        <taxon>Bacteria</taxon>
        <taxon>Bacillati</taxon>
        <taxon>Actinomycetota</taxon>
        <taxon>Actinomycetes</taxon>
        <taxon>Micrococcales</taxon>
        <taxon>Microbacteriaceae</taxon>
        <taxon>Microbacterium</taxon>
    </lineage>
</organism>
<accession>A0A2K9DHW0</accession>
<evidence type="ECO:0008006" key="3">
    <source>
        <dbReference type="Google" id="ProtNLM"/>
    </source>
</evidence>
<dbReference type="AlphaFoldDB" id="A0A2K9DHW0"/>
<dbReference type="KEGG" id="mhos:CXR34_06020"/>
<proteinExistence type="predicted"/>
<gene>
    <name evidence="1" type="ORF">CXR34_06020</name>
</gene>
<dbReference type="RefSeq" id="WP_101305894.1">
    <property type="nucleotide sequence ID" value="NZ_CP025299.1"/>
</dbReference>
<dbReference type="Proteomes" id="UP000233276">
    <property type="component" value="Chromosome"/>
</dbReference>